<evidence type="ECO:0000313" key="1">
    <source>
        <dbReference type="EMBL" id="MEN1947410.1"/>
    </source>
</evidence>
<proteinExistence type="predicted"/>
<name>A0ABU9W6Z8_9MICO</name>
<accession>A0ABU9W6Z8</accession>
<protein>
    <recommendedName>
        <fullName evidence="3">Transcriptional regulator, AbiEi antitoxin, Type IV TA system</fullName>
    </recommendedName>
</protein>
<dbReference type="Proteomes" id="UP001425155">
    <property type="component" value="Unassembled WGS sequence"/>
</dbReference>
<organism evidence="1 2">
    <name type="scientific">Leifsonia stereocauli</name>
    <dbReference type="NCBI Taxonomy" id="3134136"/>
    <lineage>
        <taxon>Bacteria</taxon>
        <taxon>Bacillati</taxon>
        <taxon>Actinomycetota</taxon>
        <taxon>Actinomycetes</taxon>
        <taxon>Micrococcales</taxon>
        <taxon>Microbacteriaceae</taxon>
        <taxon>Leifsonia</taxon>
    </lineage>
</organism>
<reference evidence="1 2" key="1">
    <citation type="submission" date="2024-03" db="EMBL/GenBank/DDBJ databases">
        <title>YIM 134122 draft genome.</title>
        <authorList>
            <person name="Zuo S."/>
            <person name="Xiong L."/>
        </authorList>
    </citation>
    <scope>NUCLEOTIDE SEQUENCE [LARGE SCALE GENOMIC DNA]</scope>
    <source>
        <strain evidence="1 2">YIM 134122</strain>
    </source>
</reference>
<keyword evidence="2" id="KW-1185">Reference proteome</keyword>
<dbReference type="EMBL" id="JBCLVG010000002">
    <property type="protein sequence ID" value="MEN1947410.1"/>
    <property type="molecule type" value="Genomic_DNA"/>
</dbReference>
<comment type="caution">
    <text evidence="1">The sequence shown here is derived from an EMBL/GenBank/DDBJ whole genome shotgun (WGS) entry which is preliminary data.</text>
</comment>
<evidence type="ECO:0000313" key="2">
    <source>
        <dbReference type="Proteomes" id="UP001425155"/>
    </source>
</evidence>
<dbReference type="RefSeq" id="WP_342114615.1">
    <property type="nucleotide sequence ID" value="NZ_JBCAUN010000002.1"/>
</dbReference>
<evidence type="ECO:0008006" key="3">
    <source>
        <dbReference type="Google" id="ProtNLM"/>
    </source>
</evidence>
<sequence length="347" mass="38641">MGVDLEFLSSLDGGLISTDLLRRSGVDPRGIERLVGLSELVRVRRGWYVAAAEWKAAGRGGRYRLLVRATNASSPKPLVAAHLSAAAMHRLPTIGDWPAELHTFEPGASGGSTSRLITTHRSGPSAETVVIDGVIVVALERTLVDLALNESPERAVTAIDAALRRDAERYATDMRRRNGEAHLVRPPLSKEALLTELDAVAPAFHRARAESVIRFADARAGSPGESLSRVRMRQGQFVIPELQVRFPNILGSYADVDFYLEGVRKVQEFDGKFKYTRGAFVKEGDDPGEVVWQEKQREDALRQQERVDSFDRWTWDTVLPLKKFRRFLLERGMPELRAGAQFGRRAC</sequence>
<gene>
    <name evidence="1" type="ORF">WJX64_12700</name>
</gene>